<evidence type="ECO:0000313" key="2">
    <source>
        <dbReference type="Proteomes" id="UP000177445"/>
    </source>
</evidence>
<dbReference type="AlphaFoldDB" id="A0A1D9GMZ5"/>
<sequence length="247" mass="26617">MKRVVIAGASGAIGAALAARIIDRDPESRVVGLCRNPEHAPEALQALDRVSLVRWDAEDSETLEPMAASLASLFPIRGGIDTLIYTAVLLHADNMFPEKRLEELSADAMARSFAVNATGFGLLVRALVPWLRHRELKRIGAISAKVGSITDNHLGGWYAYRSSKAALNMLVRTMSVELPRRCRPVACVALHPGTTESALSQPFSQSLAQLEVHSPDETAGNLLAVLEGVDADSNGLFLNWDGSALPW</sequence>
<name>A0A1D9GMZ5_9GAMM</name>
<reference evidence="1 2" key="1">
    <citation type="submission" date="2016-10" db="EMBL/GenBank/DDBJ databases">
        <title>Marinobacter salinus sp. nov., a moderately halophilic bacterium isolated from a tidal flat environment.</title>
        <authorList>
            <person name="Park S.-J."/>
        </authorList>
    </citation>
    <scope>NUCLEOTIDE SEQUENCE [LARGE SCALE GENOMIC DNA]</scope>
    <source>
        <strain evidence="1 2">Hb8</strain>
    </source>
</reference>
<dbReference type="GO" id="GO:0005737">
    <property type="term" value="C:cytoplasm"/>
    <property type="evidence" value="ECO:0007669"/>
    <property type="project" value="TreeGrafter"/>
</dbReference>
<dbReference type="Pfam" id="PF00106">
    <property type="entry name" value="adh_short"/>
    <property type="match status" value="1"/>
</dbReference>
<keyword evidence="2" id="KW-1185">Reference proteome</keyword>
<organism evidence="1 2">
    <name type="scientific">Marinobacter salinus</name>
    <dbReference type="NCBI Taxonomy" id="1874317"/>
    <lineage>
        <taxon>Bacteria</taxon>
        <taxon>Pseudomonadati</taxon>
        <taxon>Pseudomonadota</taxon>
        <taxon>Gammaproteobacteria</taxon>
        <taxon>Pseudomonadales</taxon>
        <taxon>Marinobacteraceae</taxon>
        <taxon>Marinobacter</taxon>
    </lineage>
</organism>
<proteinExistence type="predicted"/>
<protein>
    <submittedName>
        <fullName evidence="1">Short-chain dehydrogenase</fullName>
    </submittedName>
</protein>
<dbReference type="InterPro" id="IPR002347">
    <property type="entry name" value="SDR_fam"/>
</dbReference>
<dbReference type="EMBL" id="CP017715">
    <property type="protein sequence ID" value="AOY89012.1"/>
    <property type="molecule type" value="Genomic_DNA"/>
</dbReference>
<dbReference type="InterPro" id="IPR036291">
    <property type="entry name" value="NAD(P)-bd_dom_sf"/>
</dbReference>
<dbReference type="GO" id="GO:0016491">
    <property type="term" value="F:oxidoreductase activity"/>
    <property type="evidence" value="ECO:0007669"/>
    <property type="project" value="TreeGrafter"/>
</dbReference>
<gene>
    <name evidence="1" type="ORF">BKP64_13020</name>
</gene>
<dbReference type="PANTHER" id="PTHR43544">
    <property type="entry name" value="SHORT-CHAIN DEHYDROGENASE/REDUCTASE"/>
    <property type="match status" value="1"/>
</dbReference>
<dbReference type="STRING" id="1874317.BKP64_13020"/>
<dbReference type="OrthoDB" id="9785826at2"/>
<evidence type="ECO:0000313" key="1">
    <source>
        <dbReference type="EMBL" id="AOY89012.1"/>
    </source>
</evidence>
<dbReference type="RefSeq" id="WP_070970792.1">
    <property type="nucleotide sequence ID" value="NZ_CP017715.1"/>
</dbReference>
<accession>A0A1D9GMZ5</accession>
<dbReference type="PANTHER" id="PTHR43544:SF12">
    <property type="entry name" value="NAD(P)-BINDING ROSSMANN-FOLD SUPERFAMILY PROTEIN"/>
    <property type="match status" value="1"/>
</dbReference>
<dbReference type="Proteomes" id="UP000177445">
    <property type="component" value="Chromosome"/>
</dbReference>
<dbReference type="InterPro" id="IPR051468">
    <property type="entry name" value="Fungal_SecMetab_SDRs"/>
</dbReference>
<dbReference type="SUPFAM" id="SSF51735">
    <property type="entry name" value="NAD(P)-binding Rossmann-fold domains"/>
    <property type="match status" value="1"/>
</dbReference>
<dbReference type="KEGG" id="msq:BKP64_13020"/>
<dbReference type="PRINTS" id="PR00081">
    <property type="entry name" value="GDHRDH"/>
</dbReference>
<dbReference type="Gene3D" id="3.40.50.720">
    <property type="entry name" value="NAD(P)-binding Rossmann-like Domain"/>
    <property type="match status" value="1"/>
</dbReference>